<evidence type="ECO:0000256" key="1">
    <source>
        <dbReference type="ARBA" id="ARBA00004138"/>
    </source>
</evidence>
<dbReference type="STRING" id="109895.A0A507DW90"/>
<keyword evidence="5" id="KW-0966">Cell projection</keyword>
<comment type="subcellular location">
    <subcellularLocation>
        <location evidence="1">Cell projection</location>
        <location evidence="1">Cilium</location>
    </subcellularLocation>
    <subcellularLocation>
        <location evidence="2">Cytoplasm</location>
        <location evidence="2">Cytoskeleton</location>
    </subcellularLocation>
</comment>
<dbReference type="AlphaFoldDB" id="A0A507DW90"/>
<evidence type="ECO:0000313" key="8">
    <source>
        <dbReference type="EMBL" id="TPX55455.1"/>
    </source>
</evidence>
<gene>
    <name evidence="8" type="ORF">PhCBS80983_g05291</name>
</gene>
<evidence type="ECO:0000313" key="9">
    <source>
        <dbReference type="Proteomes" id="UP000318582"/>
    </source>
</evidence>
<dbReference type="PANTHER" id="PTHR20899">
    <property type="entry name" value="PIERCE HOMOLOG"/>
    <property type="match status" value="1"/>
</dbReference>
<sequence length="238" mass="27301">MSFNAAAFVARGPSTVPVPATSTSRYPRTNVLQLPQIHKELASLQQALDKTRASIQKEDKCLIEAQRAAIHEMEQTAVEEVQVLEGVELDKAEEEQVVLLKGARYDLERFEHVAHNEQPYDQQQQQQPEQQQFDQQEQDRRPPRIAGRAAEQTDDPILQQTSDMYRTSGHMPHRFNKPALWRYEIQREHPLYSTTSNDYGKIHPSVHEMPTGFHGQSSKFTKHTNQAGPYRNFSLNTA</sequence>
<comment type="similarity">
    <text evidence="6">Belongs to the PIERCE1 family.</text>
</comment>
<name>A0A507DW90_9FUNG</name>
<keyword evidence="4" id="KW-0206">Cytoskeleton</keyword>
<accession>A0A507DW90</accession>
<protein>
    <submittedName>
        <fullName evidence="8">Uncharacterized protein</fullName>
    </submittedName>
</protein>
<dbReference type="GO" id="GO:0005879">
    <property type="term" value="C:axonemal microtubule"/>
    <property type="evidence" value="ECO:0007669"/>
    <property type="project" value="InterPro"/>
</dbReference>
<reference evidence="8 9" key="1">
    <citation type="journal article" date="2019" name="Sci. Rep.">
        <title>Comparative genomics of chytrid fungi reveal insights into the obligate biotrophic and pathogenic lifestyle of Synchytrium endobioticum.</title>
        <authorList>
            <person name="van de Vossenberg B.T.L.H."/>
            <person name="Warris S."/>
            <person name="Nguyen H.D.T."/>
            <person name="van Gent-Pelzer M.P.E."/>
            <person name="Joly D.L."/>
            <person name="van de Geest H.C."/>
            <person name="Bonants P.J.M."/>
            <person name="Smith D.S."/>
            <person name="Levesque C.A."/>
            <person name="van der Lee T.A.J."/>
        </authorList>
    </citation>
    <scope>NUCLEOTIDE SEQUENCE [LARGE SCALE GENOMIC DNA]</scope>
    <source>
        <strain evidence="8 9">CBS 809.83</strain>
    </source>
</reference>
<evidence type="ECO:0000256" key="7">
    <source>
        <dbReference type="SAM" id="MobiDB-lite"/>
    </source>
</evidence>
<dbReference type="GO" id="GO:0035082">
    <property type="term" value="P:axoneme assembly"/>
    <property type="evidence" value="ECO:0007669"/>
    <property type="project" value="InterPro"/>
</dbReference>
<dbReference type="EMBL" id="QEAQ01000109">
    <property type="protein sequence ID" value="TPX55455.1"/>
    <property type="molecule type" value="Genomic_DNA"/>
</dbReference>
<evidence type="ECO:0000256" key="4">
    <source>
        <dbReference type="ARBA" id="ARBA00023212"/>
    </source>
</evidence>
<dbReference type="InterPro" id="IPR026507">
    <property type="entry name" value="PIRC1/2"/>
</dbReference>
<organism evidence="8 9">
    <name type="scientific">Powellomyces hirtus</name>
    <dbReference type="NCBI Taxonomy" id="109895"/>
    <lineage>
        <taxon>Eukaryota</taxon>
        <taxon>Fungi</taxon>
        <taxon>Fungi incertae sedis</taxon>
        <taxon>Chytridiomycota</taxon>
        <taxon>Chytridiomycota incertae sedis</taxon>
        <taxon>Chytridiomycetes</taxon>
        <taxon>Spizellomycetales</taxon>
        <taxon>Powellomycetaceae</taxon>
        <taxon>Powellomyces</taxon>
    </lineage>
</organism>
<feature type="region of interest" description="Disordered" evidence="7">
    <location>
        <begin position="118"/>
        <end position="158"/>
    </location>
</feature>
<dbReference type="Proteomes" id="UP000318582">
    <property type="component" value="Unassembled WGS sequence"/>
</dbReference>
<keyword evidence="3" id="KW-0963">Cytoplasm</keyword>
<feature type="region of interest" description="Disordered" evidence="7">
    <location>
        <begin position="216"/>
        <end position="238"/>
    </location>
</feature>
<keyword evidence="9" id="KW-1185">Reference proteome</keyword>
<evidence type="ECO:0000256" key="6">
    <source>
        <dbReference type="ARBA" id="ARBA00038014"/>
    </source>
</evidence>
<evidence type="ECO:0000256" key="5">
    <source>
        <dbReference type="ARBA" id="ARBA00023273"/>
    </source>
</evidence>
<dbReference type="Pfam" id="PF14892">
    <property type="entry name" value="PIRC1_2"/>
    <property type="match status" value="1"/>
</dbReference>
<proteinExistence type="inferred from homology"/>
<dbReference type="PANTHER" id="PTHR20899:SF1">
    <property type="entry name" value="PIERCER OF MICROTUBULE WALL 1 PROTEIN"/>
    <property type="match status" value="1"/>
</dbReference>
<evidence type="ECO:0000256" key="2">
    <source>
        <dbReference type="ARBA" id="ARBA00004245"/>
    </source>
</evidence>
<comment type="caution">
    <text evidence="8">The sequence shown here is derived from an EMBL/GenBank/DDBJ whole genome shotgun (WGS) entry which is preliminary data.</text>
</comment>
<evidence type="ECO:0000256" key="3">
    <source>
        <dbReference type="ARBA" id="ARBA00022490"/>
    </source>
</evidence>
<feature type="compositionally biased region" description="Low complexity" evidence="7">
    <location>
        <begin position="118"/>
        <end position="135"/>
    </location>
</feature>